<accession>A0ACB9A2E2</accession>
<evidence type="ECO:0000313" key="2">
    <source>
        <dbReference type="Proteomes" id="UP001056120"/>
    </source>
</evidence>
<gene>
    <name evidence="1" type="ORF">L1987_73980</name>
</gene>
<reference evidence="1 2" key="2">
    <citation type="journal article" date="2022" name="Mol. Ecol. Resour.">
        <title>The genomes of chicory, endive, great burdock and yacon provide insights into Asteraceae paleo-polyploidization history and plant inulin production.</title>
        <authorList>
            <person name="Fan W."/>
            <person name="Wang S."/>
            <person name="Wang H."/>
            <person name="Wang A."/>
            <person name="Jiang F."/>
            <person name="Liu H."/>
            <person name="Zhao H."/>
            <person name="Xu D."/>
            <person name="Zhang Y."/>
        </authorList>
    </citation>
    <scope>NUCLEOTIDE SEQUENCE [LARGE SCALE GENOMIC DNA]</scope>
    <source>
        <strain evidence="2">cv. Yunnan</strain>
        <tissue evidence="1">Leaves</tissue>
    </source>
</reference>
<keyword evidence="2" id="KW-1185">Reference proteome</keyword>
<evidence type="ECO:0000313" key="1">
    <source>
        <dbReference type="EMBL" id="KAI3703785.1"/>
    </source>
</evidence>
<organism evidence="1 2">
    <name type="scientific">Smallanthus sonchifolius</name>
    <dbReference type="NCBI Taxonomy" id="185202"/>
    <lineage>
        <taxon>Eukaryota</taxon>
        <taxon>Viridiplantae</taxon>
        <taxon>Streptophyta</taxon>
        <taxon>Embryophyta</taxon>
        <taxon>Tracheophyta</taxon>
        <taxon>Spermatophyta</taxon>
        <taxon>Magnoliopsida</taxon>
        <taxon>eudicotyledons</taxon>
        <taxon>Gunneridae</taxon>
        <taxon>Pentapetalae</taxon>
        <taxon>asterids</taxon>
        <taxon>campanulids</taxon>
        <taxon>Asterales</taxon>
        <taxon>Asteraceae</taxon>
        <taxon>Asteroideae</taxon>
        <taxon>Heliantheae alliance</taxon>
        <taxon>Millerieae</taxon>
        <taxon>Smallanthus</taxon>
    </lineage>
</organism>
<sequence>MHICPFLNVILFCATKNKIQVSIHFFWLLHSPSLRIGTMSGFKINNCPPANHPYLSLILKLKMKNDPSNVVKEKPHSDSFGTTMGHNNNIISRYN</sequence>
<dbReference type="EMBL" id="CM042042">
    <property type="protein sequence ID" value="KAI3703785.1"/>
    <property type="molecule type" value="Genomic_DNA"/>
</dbReference>
<reference evidence="2" key="1">
    <citation type="journal article" date="2022" name="Mol. Ecol. Resour.">
        <title>The genomes of chicory, endive, great burdock and yacon provide insights into Asteraceae palaeo-polyploidization history and plant inulin production.</title>
        <authorList>
            <person name="Fan W."/>
            <person name="Wang S."/>
            <person name="Wang H."/>
            <person name="Wang A."/>
            <person name="Jiang F."/>
            <person name="Liu H."/>
            <person name="Zhao H."/>
            <person name="Xu D."/>
            <person name="Zhang Y."/>
        </authorList>
    </citation>
    <scope>NUCLEOTIDE SEQUENCE [LARGE SCALE GENOMIC DNA]</scope>
    <source>
        <strain evidence="2">cv. Yunnan</strain>
    </source>
</reference>
<protein>
    <submittedName>
        <fullName evidence="1">Uncharacterized protein</fullName>
    </submittedName>
</protein>
<proteinExistence type="predicted"/>
<comment type="caution">
    <text evidence="1">The sequence shown here is derived from an EMBL/GenBank/DDBJ whole genome shotgun (WGS) entry which is preliminary data.</text>
</comment>
<dbReference type="Proteomes" id="UP001056120">
    <property type="component" value="Linkage Group LG25"/>
</dbReference>
<name>A0ACB9A2E2_9ASTR</name>